<keyword evidence="10" id="KW-0694">RNA-binding</keyword>
<dbReference type="Pfam" id="PF03725">
    <property type="entry name" value="RNase_PH_C"/>
    <property type="match status" value="1"/>
</dbReference>
<dbReference type="InterPro" id="IPR020568">
    <property type="entry name" value="Ribosomal_Su5_D2-typ_SF"/>
</dbReference>
<evidence type="ECO:0000256" key="8">
    <source>
        <dbReference type="ARBA" id="ARBA00022737"/>
    </source>
</evidence>
<dbReference type="GO" id="GO:0000175">
    <property type="term" value="F:3'-5'-RNA exonuclease activity"/>
    <property type="evidence" value="ECO:0007669"/>
    <property type="project" value="TreeGrafter"/>
</dbReference>
<dbReference type="Pfam" id="PF01138">
    <property type="entry name" value="RNase_PH"/>
    <property type="match status" value="2"/>
</dbReference>
<evidence type="ECO:0000256" key="12">
    <source>
        <dbReference type="ARBA" id="ARBA00073922"/>
    </source>
</evidence>
<dbReference type="Gene3D" id="2.40.50.140">
    <property type="entry name" value="Nucleic acid-binding proteins"/>
    <property type="match status" value="1"/>
</dbReference>
<keyword evidence="9" id="KW-0269">Exonuclease</keyword>
<proteinExistence type="inferred from homology"/>
<dbReference type="Pfam" id="PF03726">
    <property type="entry name" value="PNPase"/>
    <property type="match status" value="1"/>
</dbReference>
<dbReference type="SUPFAM" id="SSF54791">
    <property type="entry name" value="Eukaryotic type KH-domain (KH-domain type I)"/>
    <property type="match status" value="1"/>
</dbReference>
<accession>A0A6J1DE40</accession>
<dbReference type="OrthoDB" id="437922at2759"/>
<keyword evidence="9" id="KW-0540">Nuclease</keyword>
<protein>
    <recommendedName>
        <fullName evidence="12">Polyribonucleotide nucleotidyltransferase 2, mitochondrial</fullName>
        <ecNumber evidence="3">2.7.7.8</ecNumber>
    </recommendedName>
    <alternativeName>
        <fullName evidence="13">Polynucleotide phosphorylase 2</fullName>
    </alternativeName>
</protein>
<dbReference type="GO" id="GO:0008033">
    <property type="term" value="P:tRNA processing"/>
    <property type="evidence" value="ECO:0007669"/>
    <property type="project" value="UniProtKB-KW"/>
</dbReference>
<keyword evidence="4" id="KW-0698">rRNA processing</keyword>
<dbReference type="SUPFAM" id="SSF46915">
    <property type="entry name" value="Polynucleotide phosphorylase/guanosine pentaphosphate synthase (PNPase/GPSI), domain 3"/>
    <property type="match status" value="1"/>
</dbReference>
<dbReference type="InterPro" id="IPR036612">
    <property type="entry name" value="KH_dom_type_1_sf"/>
</dbReference>
<dbReference type="InterPro" id="IPR001247">
    <property type="entry name" value="ExoRNase_PH_dom1"/>
</dbReference>
<dbReference type="InterPro" id="IPR015848">
    <property type="entry name" value="PNPase_PH_RNA-bd_bac/org-type"/>
</dbReference>
<dbReference type="HAMAP" id="MF_01595">
    <property type="entry name" value="PNPase"/>
    <property type="match status" value="1"/>
</dbReference>
<keyword evidence="6" id="KW-0819">tRNA processing</keyword>
<dbReference type="NCBIfam" id="TIGR03591">
    <property type="entry name" value="polynuc_phos"/>
    <property type="match status" value="1"/>
</dbReference>
<evidence type="ECO:0000256" key="6">
    <source>
        <dbReference type="ARBA" id="ARBA00022694"/>
    </source>
</evidence>
<keyword evidence="15" id="KW-1185">Reference proteome</keyword>
<name>A0A6J1DE40_MOMCH</name>
<dbReference type="InterPro" id="IPR003029">
    <property type="entry name" value="S1_domain"/>
</dbReference>
<dbReference type="GO" id="GO:0006364">
    <property type="term" value="P:rRNA processing"/>
    <property type="evidence" value="ECO:0007669"/>
    <property type="project" value="UniProtKB-KW"/>
</dbReference>
<evidence type="ECO:0000256" key="10">
    <source>
        <dbReference type="ARBA" id="ARBA00022884"/>
    </source>
</evidence>
<dbReference type="Pfam" id="PF00575">
    <property type="entry name" value="S1"/>
    <property type="match status" value="1"/>
</dbReference>
<dbReference type="GO" id="GO:0005829">
    <property type="term" value="C:cytosol"/>
    <property type="evidence" value="ECO:0007669"/>
    <property type="project" value="TreeGrafter"/>
</dbReference>
<keyword evidence="7" id="KW-0548">Nucleotidyltransferase</keyword>
<dbReference type="PROSITE" id="PS50126">
    <property type="entry name" value="S1"/>
    <property type="match status" value="1"/>
</dbReference>
<dbReference type="EC" id="2.7.7.8" evidence="3"/>
<keyword evidence="8" id="KW-0677">Repeat</keyword>
<evidence type="ECO:0000256" key="3">
    <source>
        <dbReference type="ARBA" id="ARBA00012416"/>
    </source>
</evidence>
<evidence type="ECO:0000256" key="7">
    <source>
        <dbReference type="ARBA" id="ARBA00022695"/>
    </source>
</evidence>
<dbReference type="GO" id="GO:0004654">
    <property type="term" value="F:polyribonucleotide nucleotidyltransferase activity"/>
    <property type="evidence" value="ECO:0007669"/>
    <property type="project" value="UniProtKB-EC"/>
</dbReference>
<evidence type="ECO:0000256" key="11">
    <source>
        <dbReference type="ARBA" id="ARBA00051524"/>
    </source>
</evidence>
<evidence type="ECO:0000313" key="15">
    <source>
        <dbReference type="Proteomes" id="UP000504603"/>
    </source>
</evidence>
<dbReference type="KEGG" id="mcha:111019948"/>
<feature type="domain" description="S1 motif" evidence="14">
    <location>
        <begin position="685"/>
        <end position="753"/>
    </location>
</feature>
<dbReference type="InterPro" id="IPR027408">
    <property type="entry name" value="PNPase/RNase_PH_dom_sf"/>
</dbReference>
<keyword evidence="5" id="KW-0808">Transferase</keyword>
<dbReference type="FunFam" id="3.30.230.70:FF:000001">
    <property type="entry name" value="Polyribonucleotide nucleotidyltransferase"/>
    <property type="match status" value="1"/>
</dbReference>
<dbReference type="GO" id="GO:0000958">
    <property type="term" value="P:mitochondrial mRNA catabolic process"/>
    <property type="evidence" value="ECO:0007669"/>
    <property type="project" value="TreeGrafter"/>
</dbReference>
<dbReference type="GO" id="GO:0000965">
    <property type="term" value="P:mitochondrial RNA 3'-end processing"/>
    <property type="evidence" value="ECO:0007669"/>
    <property type="project" value="TreeGrafter"/>
</dbReference>
<evidence type="ECO:0000259" key="14">
    <source>
        <dbReference type="PROSITE" id="PS50126"/>
    </source>
</evidence>
<dbReference type="AlphaFoldDB" id="A0A6J1DE40"/>
<dbReference type="CDD" id="cd11364">
    <property type="entry name" value="RNase_PH_PNPase_2"/>
    <property type="match status" value="1"/>
</dbReference>
<reference evidence="16" key="1">
    <citation type="submission" date="2025-08" db="UniProtKB">
        <authorList>
            <consortium name="RefSeq"/>
        </authorList>
    </citation>
    <scope>IDENTIFICATION</scope>
    <source>
        <strain evidence="16">OHB3-1</strain>
    </source>
</reference>
<dbReference type="NCBIfam" id="NF008805">
    <property type="entry name" value="PRK11824.1"/>
    <property type="match status" value="1"/>
</dbReference>
<evidence type="ECO:0000256" key="2">
    <source>
        <dbReference type="ARBA" id="ARBA00007404"/>
    </source>
</evidence>
<comment type="subcellular location">
    <subcellularLocation>
        <location evidence="1">Mitochondrion</location>
    </subcellularLocation>
</comment>
<dbReference type="RefSeq" id="XP_022152158.1">
    <property type="nucleotide sequence ID" value="XM_022296466.1"/>
</dbReference>
<dbReference type="CDD" id="cd02393">
    <property type="entry name" value="KH-I_PNPase"/>
    <property type="match status" value="1"/>
</dbReference>
<evidence type="ECO:0000256" key="1">
    <source>
        <dbReference type="ARBA" id="ARBA00004173"/>
    </source>
</evidence>
<dbReference type="CDD" id="cd11363">
    <property type="entry name" value="RNase_PH_PNPase_1"/>
    <property type="match status" value="1"/>
</dbReference>
<comment type="catalytic activity">
    <reaction evidence="11">
        <text>RNA(n+1) + phosphate = RNA(n) + a ribonucleoside 5'-diphosphate</text>
        <dbReference type="Rhea" id="RHEA:22096"/>
        <dbReference type="Rhea" id="RHEA-COMP:14527"/>
        <dbReference type="Rhea" id="RHEA-COMP:17342"/>
        <dbReference type="ChEBI" id="CHEBI:43474"/>
        <dbReference type="ChEBI" id="CHEBI:57930"/>
        <dbReference type="ChEBI" id="CHEBI:140395"/>
        <dbReference type="EC" id="2.7.7.8"/>
    </reaction>
</comment>
<dbReference type="InterPro" id="IPR036456">
    <property type="entry name" value="PNPase_PH_RNA-bd_sf"/>
</dbReference>
<gene>
    <name evidence="16" type="primary">LOC111019948</name>
</gene>
<dbReference type="InterPro" id="IPR015847">
    <property type="entry name" value="ExoRNase_PH_dom2"/>
</dbReference>
<dbReference type="FunFam" id="3.30.230.70:FF:000020">
    <property type="entry name" value="Polyribonucleotide nucleotidyltransferase 2 mitochondrial"/>
    <property type="match status" value="1"/>
</dbReference>
<organism evidence="15 16">
    <name type="scientific">Momordica charantia</name>
    <name type="common">Bitter gourd</name>
    <name type="synonym">Balsam pear</name>
    <dbReference type="NCBI Taxonomy" id="3673"/>
    <lineage>
        <taxon>Eukaryota</taxon>
        <taxon>Viridiplantae</taxon>
        <taxon>Streptophyta</taxon>
        <taxon>Embryophyta</taxon>
        <taxon>Tracheophyta</taxon>
        <taxon>Spermatophyta</taxon>
        <taxon>Magnoliopsida</taxon>
        <taxon>eudicotyledons</taxon>
        <taxon>Gunneridae</taxon>
        <taxon>Pentapetalae</taxon>
        <taxon>rosids</taxon>
        <taxon>fabids</taxon>
        <taxon>Cucurbitales</taxon>
        <taxon>Cucurbitaceae</taxon>
        <taxon>Momordiceae</taxon>
        <taxon>Momordica</taxon>
    </lineage>
</organism>
<dbReference type="SMART" id="SM00316">
    <property type="entry name" value="S1"/>
    <property type="match status" value="2"/>
</dbReference>
<dbReference type="Gene3D" id="3.30.1370.10">
    <property type="entry name" value="K Homology domain, type 1"/>
    <property type="match status" value="1"/>
</dbReference>
<dbReference type="GO" id="GO:0009570">
    <property type="term" value="C:chloroplast stroma"/>
    <property type="evidence" value="ECO:0007669"/>
    <property type="project" value="TreeGrafter"/>
</dbReference>
<dbReference type="FunFam" id="2.40.50.140:FF:000189">
    <property type="entry name" value="Polyribonucleotide nucleotidyltransferase, putative"/>
    <property type="match status" value="1"/>
</dbReference>
<sequence length="929" mass="101723">MASMASKANPLFSTIPHFLTWRSLGFRTICCGRMGFASQSQQQLDPDTTLASRTKVLETFTEEFEIGSRLITLETGKIARFANGAAVLGMEDTKVLSTVASSKGDSVRDFLPLTVDYQEKQFAQGVIPNTFMRREGAPKERELLCGRIIDRPIRPLFPAGFYHEVQVMASVLSSDGKQDPDVMAANATSAALMLSDIPWGGPIGVIRIGRINGQFVVNPTMNELNLSDLNLVYACTREKTLMIDVQAREITEKDLEAGLRLAHPEAVKFLEPQVRLAAKAGKLKKEYKLSMVSDSTMEKVTKLAEAPIEAVFTDPSYGKFERGEALENITQDVKRTFEEECDEEGLKVLPKAVDYVRKKVVRRRIISEGLRVDGRRLDEVRPLYCESSYLPVLHGSSIFSRGDTQVLCTVTLGAPGDAQRLESLVGPPTKRFMLHYSFPPFSINEVGKRGGLNRREVGHGTLAEKALLAVLPPENEFPYTVRITSEVMASDGSTSMATVCGGSMALMDAGIPLNQHVAGVSVGLVSETDPSTGAIKDYRILTDILGLEDHLGDMDFKIAGTREGITAIQLDIKPAGIPLDIICESLEPARKGRLQILEHMEREINAPRIKDDKNSPRLATLKYTNDALRRLIGPLGALKKKIEEETGARISVGDGTLTILAKNQSVMEKVQEKVDFTLGREIEIGGVYKGVVASVKEYGAFVEFNGGQQGLLHISELSHDPVSRVSDVVSVGQKISLMCIGQDVRGNIKLSLKATLPGPKAEGRNGNLFPPVSEVSKMRHETLNANTSPVDKGVGSEVNPTSSIPSILIRSAEDCDEEEKRSAGLNLKLKNTRKLNAMSKSFTQNDVNMNEVESLPITARNLKLGMKVRAKVYQVRVGGLVLDLGEGLRGMYRFEGDNRSNFEVGDELHVQCSSFTVKGIPVMSLVENE</sequence>
<dbReference type="InterPro" id="IPR012340">
    <property type="entry name" value="NA-bd_OB-fold"/>
</dbReference>
<dbReference type="InterPro" id="IPR012162">
    <property type="entry name" value="PNPase"/>
</dbReference>
<dbReference type="SUPFAM" id="SSF50249">
    <property type="entry name" value="Nucleic acid-binding proteins"/>
    <property type="match status" value="1"/>
</dbReference>
<evidence type="ECO:0000256" key="9">
    <source>
        <dbReference type="ARBA" id="ARBA00022839"/>
    </source>
</evidence>
<dbReference type="SUPFAM" id="SSF55666">
    <property type="entry name" value="Ribonuclease PH domain 2-like"/>
    <property type="match status" value="2"/>
</dbReference>
<dbReference type="GeneID" id="111019948"/>
<dbReference type="InterPro" id="IPR036345">
    <property type="entry name" value="ExoRNase_PH_dom2_sf"/>
</dbReference>
<dbReference type="GO" id="GO:0005739">
    <property type="term" value="C:mitochondrion"/>
    <property type="evidence" value="ECO:0007669"/>
    <property type="project" value="UniProtKB-SubCell"/>
</dbReference>
<dbReference type="Gene3D" id="3.30.230.70">
    <property type="entry name" value="GHMP Kinase, N-terminal domain"/>
    <property type="match status" value="2"/>
</dbReference>
<comment type="similarity">
    <text evidence="2">Belongs to the polyribonucleotide nucleotidyltransferase family.</text>
</comment>
<dbReference type="FunFam" id="3.30.1370.10:FF:000001">
    <property type="entry name" value="Polyribonucleotide nucleotidyltransferase"/>
    <property type="match status" value="1"/>
</dbReference>
<evidence type="ECO:0000256" key="13">
    <source>
        <dbReference type="ARBA" id="ARBA00078395"/>
    </source>
</evidence>
<dbReference type="PANTHER" id="PTHR11252">
    <property type="entry name" value="POLYRIBONUCLEOTIDE NUCLEOTIDYLTRANSFERASE"/>
    <property type="match status" value="1"/>
</dbReference>
<evidence type="ECO:0000256" key="5">
    <source>
        <dbReference type="ARBA" id="ARBA00022679"/>
    </source>
</evidence>
<dbReference type="PANTHER" id="PTHR11252:SF16">
    <property type="entry name" value="POLYRIBONUCLEOTIDE NUCLEOTIDYLTRANSFERASE 2, MITOCHONDRIAL"/>
    <property type="match status" value="1"/>
</dbReference>
<keyword evidence="9" id="KW-0378">Hydrolase</keyword>
<dbReference type="SUPFAM" id="SSF54211">
    <property type="entry name" value="Ribosomal protein S5 domain 2-like"/>
    <property type="match status" value="2"/>
</dbReference>
<dbReference type="GO" id="GO:0003723">
    <property type="term" value="F:RNA binding"/>
    <property type="evidence" value="ECO:0007669"/>
    <property type="project" value="UniProtKB-KW"/>
</dbReference>
<evidence type="ECO:0000256" key="4">
    <source>
        <dbReference type="ARBA" id="ARBA00022552"/>
    </source>
</evidence>
<evidence type="ECO:0000313" key="16">
    <source>
        <dbReference type="RefSeq" id="XP_022152158.1"/>
    </source>
</evidence>
<dbReference type="Proteomes" id="UP000504603">
    <property type="component" value="Unplaced"/>
</dbReference>